<dbReference type="EMBL" id="CP003944">
    <property type="protein sequence ID" value="AFZ48922.1"/>
    <property type="molecule type" value="Genomic_DNA"/>
</dbReference>
<accession>K9YR21</accession>
<protein>
    <submittedName>
        <fullName evidence="1">Uncharacterized protein</fullName>
    </submittedName>
</protein>
<organism evidence="1 2">
    <name type="scientific">Dactylococcopsis salina (strain PCC 8305)</name>
    <name type="common">Myxobactron salinum</name>
    <dbReference type="NCBI Taxonomy" id="13035"/>
    <lineage>
        <taxon>Bacteria</taxon>
        <taxon>Bacillati</taxon>
        <taxon>Cyanobacteriota</taxon>
        <taxon>Cyanophyceae</taxon>
        <taxon>Nodosilineales</taxon>
        <taxon>Cymatolegaceae</taxon>
        <taxon>Dactylococcopsis</taxon>
    </lineage>
</organism>
<name>K9YR21_DACS8</name>
<dbReference type="HOGENOM" id="CLU_191188_0_0_3"/>
<dbReference type="KEGG" id="dsl:Dacsa_0106"/>
<evidence type="ECO:0000313" key="1">
    <source>
        <dbReference type="EMBL" id="AFZ48922.1"/>
    </source>
</evidence>
<evidence type="ECO:0000313" key="2">
    <source>
        <dbReference type="Proteomes" id="UP000010482"/>
    </source>
</evidence>
<sequence>MTSHLNYIINQIDTLNQNEKLELFQYLAQQLQVPSAPPNLSDDERLFQYIQNYADQESERSLKDFKGIAPNLIDGQDAQYWVNQQRNEWTDRQVS</sequence>
<reference evidence="1" key="1">
    <citation type="submission" date="2012-04" db="EMBL/GenBank/DDBJ databases">
        <title>Finished genome of Dactylococcopsis salina PCC 8305.</title>
        <authorList>
            <consortium name="US DOE Joint Genome Institute"/>
            <person name="Gugger M."/>
            <person name="Coursin T."/>
            <person name="Rippka R."/>
            <person name="Tandeau De Marsac N."/>
            <person name="Huntemann M."/>
            <person name="Wei C.-L."/>
            <person name="Han J."/>
            <person name="Detter J.C."/>
            <person name="Han C."/>
            <person name="Tapia R."/>
            <person name="Daligault H."/>
            <person name="Chen A."/>
            <person name="Krypides N."/>
            <person name="Mavromatis K."/>
            <person name="Markowitz V."/>
            <person name="Szeto E."/>
            <person name="Ivanova N."/>
            <person name="Ovchinnikova G."/>
            <person name="Pagani I."/>
            <person name="Pati A."/>
            <person name="Goodwin L."/>
            <person name="Peters L."/>
            <person name="Pitluck S."/>
            <person name="Woyke T."/>
            <person name="Kerfeld C."/>
        </authorList>
    </citation>
    <scope>NUCLEOTIDE SEQUENCE [LARGE SCALE GENOMIC DNA]</scope>
    <source>
        <strain evidence="1">PCC 8305</strain>
    </source>
</reference>
<dbReference type="AlphaFoldDB" id="K9YR21"/>
<proteinExistence type="predicted"/>
<gene>
    <name evidence="1" type="ORF">Dacsa_0106</name>
</gene>
<dbReference type="RefSeq" id="WP_015227935.1">
    <property type="nucleotide sequence ID" value="NC_019780.1"/>
</dbReference>
<keyword evidence="2" id="KW-1185">Reference proteome</keyword>
<dbReference type="Proteomes" id="UP000010482">
    <property type="component" value="Chromosome"/>
</dbReference>
<dbReference type="OrthoDB" id="495809at2"/>